<proteinExistence type="inferred from homology"/>
<keyword evidence="4" id="KW-0472">Membrane</keyword>
<dbReference type="STRING" id="8496.A0A151MAN8"/>
<evidence type="ECO:0000256" key="2">
    <source>
        <dbReference type="ARBA" id="ARBA00023002"/>
    </source>
</evidence>
<feature type="domain" description="FHA" evidence="5">
    <location>
        <begin position="82"/>
        <end position="136"/>
    </location>
</feature>
<dbReference type="PANTHER" id="PTHR43157:SF44">
    <property type="entry name" value="DEHYDROGENASE_REDUCTASE SDR FAMILY MEMBER 13"/>
    <property type="match status" value="1"/>
</dbReference>
<feature type="transmembrane region" description="Helical" evidence="4">
    <location>
        <begin position="397"/>
        <end position="418"/>
    </location>
</feature>
<keyword evidence="2" id="KW-0560">Oxidoreductase</keyword>
<comment type="caution">
    <text evidence="6">The sequence shown here is derived from an EMBL/GenBank/DDBJ whole genome shotgun (WGS) entry which is preliminary data.</text>
</comment>
<reference evidence="6 7" key="1">
    <citation type="journal article" date="2012" name="Genome Biol.">
        <title>Sequencing three crocodilian genomes to illuminate the evolution of archosaurs and amniotes.</title>
        <authorList>
            <person name="St John J.A."/>
            <person name="Braun E.L."/>
            <person name="Isberg S.R."/>
            <person name="Miles L.G."/>
            <person name="Chong A.Y."/>
            <person name="Gongora J."/>
            <person name="Dalzell P."/>
            <person name="Moran C."/>
            <person name="Bed'hom B."/>
            <person name="Abzhanov A."/>
            <person name="Burgess S.C."/>
            <person name="Cooksey A.M."/>
            <person name="Castoe T.A."/>
            <person name="Crawford N.G."/>
            <person name="Densmore L.D."/>
            <person name="Drew J.C."/>
            <person name="Edwards S.V."/>
            <person name="Faircloth B.C."/>
            <person name="Fujita M.K."/>
            <person name="Greenwold M.J."/>
            <person name="Hoffmann F.G."/>
            <person name="Howard J.M."/>
            <person name="Iguchi T."/>
            <person name="Janes D.E."/>
            <person name="Khan S.Y."/>
            <person name="Kohno S."/>
            <person name="de Koning A.J."/>
            <person name="Lance S.L."/>
            <person name="McCarthy F.M."/>
            <person name="McCormack J.E."/>
            <person name="Merchant M.E."/>
            <person name="Peterson D.G."/>
            <person name="Pollock D.D."/>
            <person name="Pourmand N."/>
            <person name="Raney B.J."/>
            <person name="Roessler K.A."/>
            <person name="Sanford J.R."/>
            <person name="Sawyer R.H."/>
            <person name="Schmidt C.J."/>
            <person name="Triplett E.W."/>
            <person name="Tuberville T.D."/>
            <person name="Venegas-Anaya M."/>
            <person name="Howard J.T."/>
            <person name="Jarvis E.D."/>
            <person name="Guillette L.J.Jr."/>
            <person name="Glenn T.C."/>
            <person name="Green R.E."/>
            <person name="Ray D.A."/>
        </authorList>
    </citation>
    <scope>NUCLEOTIDE SEQUENCE [LARGE SCALE GENOMIC DNA]</scope>
    <source>
        <strain evidence="6">KSC_2009_1</strain>
    </source>
</reference>
<dbReference type="EMBL" id="AKHW03006293">
    <property type="protein sequence ID" value="KYO21561.1"/>
    <property type="molecule type" value="Genomic_DNA"/>
</dbReference>
<name>A0A151MAN8_ALLMI</name>
<dbReference type="SUPFAM" id="SSF51735">
    <property type="entry name" value="NAD(P)-binding Rossmann-fold domains"/>
    <property type="match status" value="1"/>
</dbReference>
<dbReference type="InterPro" id="IPR000253">
    <property type="entry name" value="FHA_dom"/>
</dbReference>
<dbReference type="AlphaFoldDB" id="A0A151MAN8"/>
<evidence type="ECO:0000313" key="7">
    <source>
        <dbReference type="Proteomes" id="UP000050525"/>
    </source>
</evidence>
<keyword evidence="4" id="KW-1133">Transmembrane helix</keyword>
<gene>
    <name evidence="6" type="primary">DHRS13</name>
    <name evidence="6" type="ORF">Y1Q_0020156</name>
</gene>
<evidence type="ECO:0000256" key="3">
    <source>
        <dbReference type="SAM" id="MobiDB-lite"/>
    </source>
</evidence>
<feature type="compositionally biased region" description="Basic and acidic residues" evidence="3">
    <location>
        <begin position="167"/>
        <end position="176"/>
    </location>
</feature>
<evidence type="ECO:0000313" key="6">
    <source>
        <dbReference type="EMBL" id="KYO21561.1"/>
    </source>
</evidence>
<dbReference type="SUPFAM" id="SSF49879">
    <property type="entry name" value="SMAD/FHA domain"/>
    <property type="match status" value="1"/>
</dbReference>
<dbReference type="GO" id="GO:0016491">
    <property type="term" value="F:oxidoreductase activity"/>
    <property type="evidence" value="ECO:0007669"/>
    <property type="project" value="UniProtKB-KW"/>
</dbReference>
<dbReference type="InterPro" id="IPR036291">
    <property type="entry name" value="NAD(P)-bd_dom_sf"/>
</dbReference>
<organism evidence="6 7">
    <name type="scientific">Alligator mississippiensis</name>
    <name type="common">American alligator</name>
    <dbReference type="NCBI Taxonomy" id="8496"/>
    <lineage>
        <taxon>Eukaryota</taxon>
        <taxon>Metazoa</taxon>
        <taxon>Chordata</taxon>
        <taxon>Craniata</taxon>
        <taxon>Vertebrata</taxon>
        <taxon>Euteleostomi</taxon>
        <taxon>Archelosauria</taxon>
        <taxon>Archosauria</taxon>
        <taxon>Crocodylia</taxon>
        <taxon>Alligatoridae</taxon>
        <taxon>Alligatorinae</taxon>
        <taxon>Alligator</taxon>
    </lineage>
</organism>
<comment type="similarity">
    <text evidence="1">Belongs to the short-chain dehydrogenases/reductases (SDR) family.</text>
</comment>
<dbReference type="Pfam" id="PF00498">
    <property type="entry name" value="FHA"/>
    <property type="match status" value="1"/>
</dbReference>
<dbReference type="PROSITE" id="PS50006">
    <property type="entry name" value="FHA_DOMAIN"/>
    <property type="match status" value="1"/>
</dbReference>
<dbReference type="InterPro" id="IPR002347">
    <property type="entry name" value="SDR_fam"/>
</dbReference>
<dbReference type="Proteomes" id="UP000050525">
    <property type="component" value="Unassembled WGS sequence"/>
</dbReference>
<dbReference type="Gene3D" id="3.40.50.720">
    <property type="entry name" value="NAD(P)-binding Rossmann-like Domain"/>
    <property type="match status" value="1"/>
</dbReference>
<dbReference type="InterPro" id="IPR008984">
    <property type="entry name" value="SMAD_FHA_dom_sf"/>
</dbReference>
<keyword evidence="4" id="KW-0812">Transmembrane</keyword>
<dbReference type="CDD" id="cd22703">
    <property type="entry name" value="FHA_PHF12"/>
    <property type="match status" value="1"/>
</dbReference>
<evidence type="ECO:0000256" key="4">
    <source>
        <dbReference type="SAM" id="Phobius"/>
    </source>
</evidence>
<feature type="region of interest" description="Disordered" evidence="3">
    <location>
        <begin position="162"/>
        <end position="191"/>
    </location>
</feature>
<accession>A0A151MAN8</accession>
<dbReference type="Gene3D" id="2.60.200.20">
    <property type="match status" value="1"/>
</dbReference>
<evidence type="ECO:0000259" key="5">
    <source>
        <dbReference type="PROSITE" id="PS50006"/>
    </source>
</evidence>
<evidence type="ECO:0000256" key="1">
    <source>
        <dbReference type="ARBA" id="ARBA00006484"/>
    </source>
</evidence>
<dbReference type="PANTHER" id="PTHR43157">
    <property type="entry name" value="PHOSPHATIDYLINOSITOL-GLYCAN BIOSYNTHESIS CLASS F PROTEIN-RELATED"/>
    <property type="match status" value="1"/>
</dbReference>
<dbReference type="Pfam" id="PF00106">
    <property type="entry name" value="adh_short"/>
    <property type="match status" value="1"/>
</dbReference>
<keyword evidence="7" id="KW-1185">Reference proteome</keyword>
<protein>
    <submittedName>
        <fullName evidence="6">Dehydrogenase/reductase SDR family member 13</fullName>
    </submittedName>
</protein>
<sequence>MDGNGEIEINMLDEQLIKFLALQRIHQLFPSKAQSIAGSVSSHQPAPMGNHIEAQRKEVQARAVFYPLMGLGSAVNMCYRTLYIGTGADMDVCLTSYGHCNYVSGKHACIFYDENTKHYELLNYSEHGTTVDNVLYSCDFSEKTTPTPPSSIVAKVQSVIRRHKSRKQEEEPHEDAAVMNSQAQGQHRKPCNCKASSSSLIGGSGAGWEGTALLHHGSYIKLGCLQFVFSITDAERGQAAARSIRQDTGNSDVLFMSLDLASLDSVRAFAETFLRCEPRLDLLVLNAGIASGGRRSDGCNLVFQVNHLGHFLLTQLLLERLKHCAPSRVVVVASSAHRSGRIDFERLGRPVEGVLQNFQAYCDSKLANILFARELAGRLEGTGVTCYALHPGVVNTALFSFVPAWLWPLFVPFSWLFFRDAMSGAQTSIHCATQEGIEALSGRYFADCRPQEPRPRARDDTVARKLWEVSERMVGLAA</sequence>